<keyword evidence="5" id="KW-1185">Reference proteome</keyword>
<dbReference type="PANTHER" id="PTHR44591">
    <property type="entry name" value="STRESS RESPONSE REGULATOR PROTEIN 1"/>
    <property type="match status" value="1"/>
</dbReference>
<dbReference type="Proteomes" id="UP000663720">
    <property type="component" value="Chromosome"/>
</dbReference>
<dbReference type="InterPro" id="IPR050595">
    <property type="entry name" value="Bact_response_regulator"/>
</dbReference>
<dbReference type="InterPro" id="IPR001789">
    <property type="entry name" value="Sig_transdc_resp-reg_receiver"/>
</dbReference>
<sequence length="124" mass="14455">MKILIVDDSLLVRNSVKRMFENLIKPQALFIAAKDGKAGLEMFEKEKPDMMVIDLLMPVMDGEEVIQNIHKKKHNSFISVLSSNFQKPVRERMLNLGVNLFIEKPVTNEKAEMIIKEYYKWKES</sequence>
<dbReference type="AlphaFoldDB" id="A0A975B376"/>
<proteinExistence type="predicted"/>
<dbReference type="PROSITE" id="PS50110">
    <property type="entry name" value="RESPONSE_REGULATORY"/>
    <property type="match status" value="1"/>
</dbReference>
<dbReference type="PANTHER" id="PTHR44591:SF24">
    <property type="entry name" value="PROTEIN-GLUTAMATE METHYLESTERASE_PROTEIN-GLUTAMINE GLUTAMINASE 1"/>
    <property type="match status" value="1"/>
</dbReference>
<dbReference type="InterPro" id="IPR011006">
    <property type="entry name" value="CheY-like_superfamily"/>
</dbReference>
<evidence type="ECO:0000313" key="4">
    <source>
        <dbReference type="EMBL" id="QTA77958.1"/>
    </source>
</evidence>
<dbReference type="SUPFAM" id="SSF52172">
    <property type="entry name" value="CheY-like"/>
    <property type="match status" value="1"/>
</dbReference>
<dbReference type="Gene3D" id="3.40.50.2300">
    <property type="match status" value="1"/>
</dbReference>
<gene>
    <name evidence="4" type="ORF">dnl_01610</name>
</gene>
<dbReference type="Pfam" id="PF00072">
    <property type="entry name" value="Response_reg"/>
    <property type="match status" value="1"/>
</dbReference>
<evidence type="ECO:0000259" key="3">
    <source>
        <dbReference type="PROSITE" id="PS50110"/>
    </source>
</evidence>
<reference evidence="4" key="1">
    <citation type="journal article" date="2021" name="Microb. Physiol.">
        <title>Proteogenomic Insights into the Physiology of Marine, Sulfate-Reducing, Filamentous Desulfonema limicola and Desulfonema magnum.</title>
        <authorList>
            <person name="Schnaars V."/>
            <person name="Wohlbrand L."/>
            <person name="Scheve S."/>
            <person name="Hinrichs C."/>
            <person name="Reinhardt R."/>
            <person name="Rabus R."/>
        </authorList>
    </citation>
    <scope>NUCLEOTIDE SEQUENCE</scope>
    <source>
        <strain evidence="4">5ac10</strain>
    </source>
</reference>
<protein>
    <submittedName>
        <fullName evidence="4">Two component system response regulator</fullName>
    </submittedName>
</protein>
<dbReference type="KEGG" id="dli:dnl_01610"/>
<dbReference type="SMART" id="SM00448">
    <property type="entry name" value="REC"/>
    <property type="match status" value="1"/>
</dbReference>
<dbReference type="RefSeq" id="WP_207689875.1">
    <property type="nucleotide sequence ID" value="NZ_CP061799.1"/>
</dbReference>
<dbReference type="GO" id="GO:0000160">
    <property type="term" value="P:phosphorelay signal transduction system"/>
    <property type="evidence" value="ECO:0007669"/>
    <property type="project" value="InterPro"/>
</dbReference>
<organism evidence="4 5">
    <name type="scientific">Desulfonema limicola</name>
    <dbReference type="NCBI Taxonomy" id="45656"/>
    <lineage>
        <taxon>Bacteria</taxon>
        <taxon>Pseudomonadati</taxon>
        <taxon>Thermodesulfobacteriota</taxon>
        <taxon>Desulfobacteria</taxon>
        <taxon>Desulfobacterales</taxon>
        <taxon>Desulfococcaceae</taxon>
        <taxon>Desulfonema</taxon>
    </lineage>
</organism>
<feature type="modified residue" description="4-aspartylphosphate" evidence="2">
    <location>
        <position position="54"/>
    </location>
</feature>
<dbReference type="EMBL" id="CP061799">
    <property type="protein sequence ID" value="QTA77958.1"/>
    <property type="molecule type" value="Genomic_DNA"/>
</dbReference>
<name>A0A975B376_9BACT</name>
<evidence type="ECO:0000256" key="2">
    <source>
        <dbReference type="PROSITE-ProRule" id="PRU00169"/>
    </source>
</evidence>
<evidence type="ECO:0000256" key="1">
    <source>
        <dbReference type="ARBA" id="ARBA00022553"/>
    </source>
</evidence>
<feature type="domain" description="Response regulatory" evidence="3">
    <location>
        <begin position="2"/>
        <end position="119"/>
    </location>
</feature>
<evidence type="ECO:0000313" key="5">
    <source>
        <dbReference type="Proteomes" id="UP000663720"/>
    </source>
</evidence>
<keyword evidence="1 2" id="KW-0597">Phosphoprotein</keyword>
<accession>A0A975B376</accession>